<reference evidence="9 10" key="1">
    <citation type="submission" date="2016-10" db="EMBL/GenBank/DDBJ databases">
        <authorList>
            <person name="de Groot N.N."/>
        </authorList>
    </citation>
    <scope>NUCLEOTIDE SEQUENCE [LARGE SCALE GENOMIC DNA]</scope>
    <source>
        <strain evidence="9 10">DSM 27375</strain>
    </source>
</reference>
<dbReference type="OrthoDB" id="9810980at2"/>
<dbReference type="Pfam" id="PF26002">
    <property type="entry name" value="Beta-barrel_AprE"/>
    <property type="match status" value="1"/>
</dbReference>
<dbReference type="PANTHER" id="PTHR30386:SF26">
    <property type="entry name" value="TRANSPORT PROTEIN COMB"/>
    <property type="match status" value="1"/>
</dbReference>
<dbReference type="RefSeq" id="WP_074644529.1">
    <property type="nucleotide sequence ID" value="NZ_FNBL01000005.1"/>
</dbReference>
<dbReference type="Gene3D" id="2.40.30.170">
    <property type="match status" value="1"/>
</dbReference>
<protein>
    <submittedName>
        <fullName evidence="9">Membrane fusion protein, adhesin transport system</fullName>
    </submittedName>
</protein>
<dbReference type="AlphaFoldDB" id="A0A1G7LVZ8"/>
<name>A0A1G7LVZ8_9RHOB</name>
<dbReference type="EMBL" id="FNBL01000005">
    <property type="protein sequence ID" value="SDF53687.1"/>
    <property type="molecule type" value="Genomic_DNA"/>
</dbReference>
<keyword evidence="5 7" id="KW-1133">Transmembrane helix</keyword>
<accession>A0A1G7LVZ8</accession>
<dbReference type="PANTHER" id="PTHR30386">
    <property type="entry name" value="MEMBRANE FUSION SUBUNIT OF EMRAB-TOLC MULTIDRUG EFFLUX PUMP"/>
    <property type="match status" value="1"/>
</dbReference>
<evidence type="ECO:0000256" key="7">
    <source>
        <dbReference type="SAM" id="Phobius"/>
    </source>
</evidence>
<keyword evidence="3" id="KW-0813">Transport</keyword>
<evidence type="ECO:0000256" key="2">
    <source>
        <dbReference type="ARBA" id="ARBA00009477"/>
    </source>
</evidence>
<dbReference type="InterPro" id="IPR050739">
    <property type="entry name" value="MFP"/>
</dbReference>
<dbReference type="InterPro" id="IPR006144">
    <property type="entry name" value="Secretion_HlyD_CS"/>
</dbReference>
<dbReference type="InterPro" id="IPR058982">
    <property type="entry name" value="Beta-barrel_AprE"/>
</dbReference>
<feature type="transmembrane region" description="Helical" evidence="7">
    <location>
        <begin position="17"/>
        <end position="35"/>
    </location>
</feature>
<keyword evidence="4 7" id="KW-0812">Transmembrane</keyword>
<comment type="subcellular location">
    <subcellularLocation>
        <location evidence="1">Membrane</location>
        <topology evidence="1">Single-pass membrane protein</topology>
    </subcellularLocation>
</comment>
<evidence type="ECO:0000256" key="6">
    <source>
        <dbReference type="ARBA" id="ARBA00023136"/>
    </source>
</evidence>
<dbReference type="PRINTS" id="PR01490">
    <property type="entry name" value="RTXTOXIND"/>
</dbReference>
<evidence type="ECO:0000313" key="10">
    <source>
        <dbReference type="Proteomes" id="UP000182284"/>
    </source>
</evidence>
<evidence type="ECO:0000259" key="8">
    <source>
        <dbReference type="Pfam" id="PF26002"/>
    </source>
</evidence>
<gene>
    <name evidence="9" type="ORF">SAMN04488117_1059</name>
</gene>
<comment type="similarity">
    <text evidence="2">Belongs to the membrane fusion protein (MFP) (TC 8.A.1) family.</text>
</comment>
<dbReference type="Proteomes" id="UP000182284">
    <property type="component" value="Unassembled WGS sequence"/>
</dbReference>
<evidence type="ECO:0000256" key="4">
    <source>
        <dbReference type="ARBA" id="ARBA00022692"/>
    </source>
</evidence>
<evidence type="ECO:0000256" key="5">
    <source>
        <dbReference type="ARBA" id="ARBA00022989"/>
    </source>
</evidence>
<keyword evidence="6 7" id="KW-0472">Membrane</keyword>
<proteinExistence type="inferred from homology"/>
<sequence>MATFDDMLDKDMDRPGWIIRISAVVIVIFLLWAAIARVDEIVRSDGEMISSSRPQIVQNLEGGILSELLVHEGQEVEQGQVLAKLQGTEFRTSVDDLQEKIDALEVRRLRLEAELEGNDAFVVADDLAARAATVLASEKALLKARVGDYLARKDGAMAVLKQAETERSLMEDMLTKNVVSLIEVTRARKSHSDAQLKYNEIVTQAELQRAEDYSDTLKELASVKQALTLANDQLGRTVIVAPMRGIVNSLMVTTIGGVIRPGEELVQIIPVDEELFVEARVRPEDIAHVQPGQDATIKLSAYDYTIFGSLKGKVQVVSADTFKDERDPKAEPYYRVTATVDLSSLTERQQQIEIRPGMRAQVELHTGSKTFLQYLLKPLYKSREAFREP</sequence>
<dbReference type="GO" id="GO:0016020">
    <property type="term" value="C:membrane"/>
    <property type="evidence" value="ECO:0007669"/>
    <property type="project" value="UniProtKB-SubCell"/>
</dbReference>
<feature type="domain" description="AprE-like beta-barrel" evidence="8">
    <location>
        <begin position="275"/>
        <end position="367"/>
    </location>
</feature>
<evidence type="ECO:0000313" key="9">
    <source>
        <dbReference type="EMBL" id="SDF53687.1"/>
    </source>
</evidence>
<dbReference type="GO" id="GO:0009306">
    <property type="term" value="P:protein secretion"/>
    <property type="evidence" value="ECO:0007669"/>
    <property type="project" value="InterPro"/>
</dbReference>
<organism evidence="9 10">
    <name type="scientific">Celeribacter baekdonensis</name>
    <dbReference type="NCBI Taxonomy" id="875171"/>
    <lineage>
        <taxon>Bacteria</taxon>
        <taxon>Pseudomonadati</taxon>
        <taxon>Pseudomonadota</taxon>
        <taxon>Alphaproteobacteria</taxon>
        <taxon>Rhodobacterales</taxon>
        <taxon>Roseobacteraceae</taxon>
        <taxon>Celeribacter</taxon>
    </lineage>
</organism>
<evidence type="ECO:0000256" key="3">
    <source>
        <dbReference type="ARBA" id="ARBA00022448"/>
    </source>
</evidence>
<evidence type="ECO:0000256" key="1">
    <source>
        <dbReference type="ARBA" id="ARBA00004167"/>
    </source>
</evidence>
<dbReference type="PROSITE" id="PS00543">
    <property type="entry name" value="HLYD_FAMILY"/>
    <property type="match status" value="1"/>
</dbReference>